<evidence type="ECO:0000256" key="2">
    <source>
        <dbReference type="SAM" id="SignalP"/>
    </source>
</evidence>
<proteinExistence type="predicted"/>
<keyword evidence="2" id="KW-0732">Signal</keyword>
<accession>A0A521C5M8</accession>
<dbReference type="Proteomes" id="UP000315971">
    <property type="component" value="Unassembled WGS sequence"/>
</dbReference>
<evidence type="ECO:0000256" key="1">
    <source>
        <dbReference type="SAM" id="MobiDB-lite"/>
    </source>
</evidence>
<feature type="region of interest" description="Disordered" evidence="1">
    <location>
        <begin position="17"/>
        <end position="55"/>
    </location>
</feature>
<evidence type="ECO:0000313" key="3">
    <source>
        <dbReference type="EMBL" id="SMO54718.1"/>
    </source>
</evidence>
<feature type="compositionally biased region" description="Basic residues" evidence="1">
    <location>
        <begin position="25"/>
        <end position="41"/>
    </location>
</feature>
<sequence>MKTTVLLSLVLVTLLSTTSMNSSAKGHRSMEKHHRSHKKCGHGGEHQKHNGQTRG</sequence>
<reference evidence="3 4" key="1">
    <citation type="submission" date="2017-05" db="EMBL/GenBank/DDBJ databases">
        <authorList>
            <person name="Varghese N."/>
            <person name="Submissions S."/>
        </authorList>
    </citation>
    <scope>NUCLEOTIDE SEQUENCE [LARGE SCALE GENOMIC DNA]</scope>
    <source>
        <strain evidence="3 4">DSM 21342</strain>
    </source>
</reference>
<dbReference type="RefSeq" id="WP_185955206.1">
    <property type="nucleotide sequence ID" value="NZ_FXSZ01000003.1"/>
</dbReference>
<protein>
    <submittedName>
        <fullName evidence="3">Uncharacterized protein</fullName>
    </submittedName>
</protein>
<keyword evidence="4" id="KW-1185">Reference proteome</keyword>
<dbReference type="AlphaFoldDB" id="A0A521C5M8"/>
<gene>
    <name evidence="3" type="ORF">SAMN06265350_103232</name>
</gene>
<evidence type="ECO:0000313" key="4">
    <source>
        <dbReference type="Proteomes" id="UP000315971"/>
    </source>
</evidence>
<name>A0A521C5M8_9SPHI</name>
<feature type="signal peptide" evidence="2">
    <location>
        <begin position="1"/>
        <end position="24"/>
    </location>
</feature>
<dbReference type="EMBL" id="FXSZ01000003">
    <property type="protein sequence ID" value="SMO54718.1"/>
    <property type="molecule type" value="Genomic_DNA"/>
</dbReference>
<feature type="chain" id="PRO_5021770006" evidence="2">
    <location>
        <begin position="25"/>
        <end position="55"/>
    </location>
</feature>
<organism evidence="3 4">
    <name type="scientific">Solitalea koreensis</name>
    <dbReference type="NCBI Taxonomy" id="543615"/>
    <lineage>
        <taxon>Bacteria</taxon>
        <taxon>Pseudomonadati</taxon>
        <taxon>Bacteroidota</taxon>
        <taxon>Sphingobacteriia</taxon>
        <taxon>Sphingobacteriales</taxon>
        <taxon>Sphingobacteriaceae</taxon>
        <taxon>Solitalea</taxon>
    </lineage>
</organism>